<proteinExistence type="predicted"/>
<dbReference type="AlphaFoldDB" id="A0A0A9AKQ3"/>
<name>A0A0A9AKQ3_ARUDO</name>
<reference evidence="1" key="1">
    <citation type="submission" date="2014-09" db="EMBL/GenBank/DDBJ databases">
        <authorList>
            <person name="Magalhaes I.L.F."/>
            <person name="Oliveira U."/>
            <person name="Santos F.R."/>
            <person name="Vidigal T.H.D.A."/>
            <person name="Brescovit A.D."/>
            <person name="Santos A.J."/>
        </authorList>
    </citation>
    <scope>NUCLEOTIDE SEQUENCE</scope>
    <source>
        <tissue evidence="1">Shoot tissue taken approximately 20 cm above the soil surface</tissue>
    </source>
</reference>
<organism evidence="1">
    <name type="scientific">Arundo donax</name>
    <name type="common">Giant reed</name>
    <name type="synonym">Donax arundinaceus</name>
    <dbReference type="NCBI Taxonomy" id="35708"/>
    <lineage>
        <taxon>Eukaryota</taxon>
        <taxon>Viridiplantae</taxon>
        <taxon>Streptophyta</taxon>
        <taxon>Embryophyta</taxon>
        <taxon>Tracheophyta</taxon>
        <taxon>Spermatophyta</taxon>
        <taxon>Magnoliopsida</taxon>
        <taxon>Liliopsida</taxon>
        <taxon>Poales</taxon>
        <taxon>Poaceae</taxon>
        <taxon>PACMAD clade</taxon>
        <taxon>Arundinoideae</taxon>
        <taxon>Arundineae</taxon>
        <taxon>Arundo</taxon>
    </lineage>
</organism>
<accession>A0A0A9AKQ3</accession>
<sequence>MAMRGRLQLRQLLHAQQRELHLLQAGVAQVPRLQRGGSVTANKHKFTARPHDFHSQARLISSATATATLRFSFPVPAGVDADDTAAACVV</sequence>
<protein>
    <submittedName>
        <fullName evidence="1">Uncharacterized protein</fullName>
    </submittedName>
</protein>
<evidence type="ECO:0000313" key="1">
    <source>
        <dbReference type="EMBL" id="JAD49520.1"/>
    </source>
</evidence>
<dbReference type="EMBL" id="GBRH01248375">
    <property type="protein sequence ID" value="JAD49520.1"/>
    <property type="molecule type" value="Transcribed_RNA"/>
</dbReference>
<reference evidence="1" key="2">
    <citation type="journal article" date="2015" name="Data Brief">
        <title>Shoot transcriptome of the giant reed, Arundo donax.</title>
        <authorList>
            <person name="Barrero R.A."/>
            <person name="Guerrero F.D."/>
            <person name="Moolhuijzen P."/>
            <person name="Goolsby J.A."/>
            <person name="Tidwell J."/>
            <person name="Bellgard S.E."/>
            <person name="Bellgard M.I."/>
        </authorList>
    </citation>
    <scope>NUCLEOTIDE SEQUENCE</scope>
    <source>
        <tissue evidence="1">Shoot tissue taken approximately 20 cm above the soil surface</tissue>
    </source>
</reference>